<reference evidence="1" key="2">
    <citation type="submission" date="2022-01" db="EMBL/GenBank/DDBJ databases">
        <authorList>
            <person name="Yamashiro T."/>
            <person name="Shiraishi A."/>
            <person name="Satake H."/>
            <person name="Nakayama K."/>
        </authorList>
    </citation>
    <scope>NUCLEOTIDE SEQUENCE</scope>
</reference>
<accession>A0ABQ5GZN7</accession>
<comment type="caution">
    <text evidence="1">The sequence shown here is derived from an EMBL/GenBank/DDBJ whole genome shotgun (WGS) entry which is preliminary data.</text>
</comment>
<reference evidence="1" key="1">
    <citation type="journal article" date="2022" name="Int. J. Mol. Sci.">
        <title>Draft Genome of Tanacetum Coccineum: Genomic Comparison of Closely Related Tanacetum-Family Plants.</title>
        <authorList>
            <person name="Yamashiro T."/>
            <person name="Shiraishi A."/>
            <person name="Nakayama K."/>
            <person name="Satake H."/>
        </authorList>
    </citation>
    <scope>NUCLEOTIDE SEQUENCE</scope>
</reference>
<protein>
    <submittedName>
        <fullName evidence="1">Uncharacterized protein</fullName>
    </submittedName>
</protein>
<proteinExistence type="predicted"/>
<sequence>MVSHKDDICTFEKGTLEGFIDEHVHSNTCIDIEDPHASVVDPSFKVARCAWMYNNNNNNNNKELFNSLDAAKDVRKMVIPVEIERDVVRMKKGVVRMERDDIEFMNNVSVGQYKKAKQKALYDHEGGLIEHYGSFLHLTSSMQLVVVVLVAALAPESVLGFDPLESSLSQLVLVSAPLGLYLVSPLVHVESDMVHLESALVHLAIQTI</sequence>
<keyword evidence="2" id="KW-1185">Reference proteome</keyword>
<dbReference type="EMBL" id="BQNB010019052">
    <property type="protein sequence ID" value="GJT81091.1"/>
    <property type="molecule type" value="Genomic_DNA"/>
</dbReference>
<name>A0ABQ5GZN7_9ASTR</name>
<organism evidence="1 2">
    <name type="scientific">Tanacetum coccineum</name>
    <dbReference type="NCBI Taxonomy" id="301880"/>
    <lineage>
        <taxon>Eukaryota</taxon>
        <taxon>Viridiplantae</taxon>
        <taxon>Streptophyta</taxon>
        <taxon>Embryophyta</taxon>
        <taxon>Tracheophyta</taxon>
        <taxon>Spermatophyta</taxon>
        <taxon>Magnoliopsida</taxon>
        <taxon>eudicotyledons</taxon>
        <taxon>Gunneridae</taxon>
        <taxon>Pentapetalae</taxon>
        <taxon>asterids</taxon>
        <taxon>campanulids</taxon>
        <taxon>Asterales</taxon>
        <taxon>Asteraceae</taxon>
        <taxon>Asteroideae</taxon>
        <taxon>Anthemideae</taxon>
        <taxon>Anthemidinae</taxon>
        <taxon>Tanacetum</taxon>
    </lineage>
</organism>
<dbReference type="Proteomes" id="UP001151760">
    <property type="component" value="Unassembled WGS sequence"/>
</dbReference>
<evidence type="ECO:0000313" key="2">
    <source>
        <dbReference type="Proteomes" id="UP001151760"/>
    </source>
</evidence>
<gene>
    <name evidence="1" type="ORF">Tco_1055433</name>
</gene>
<evidence type="ECO:0000313" key="1">
    <source>
        <dbReference type="EMBL" id="GJT81091.1"/>
    </source>
</evidence>